<name>A0ABT8RF88_9BACT</name>
<dbReference type="Proteomes" id="UP001168528">
    <property type="component" value="Unassembled WGS sequence"/>
</dbReference>
<dbReference type="Gene3D" id="2.130.10.10">
    <property type="entry name" value="YVTN repeat-like/Quinoprotein amine dehydrogenase"/>
    <property type="match status" value="1"/>
</dbReference>
<evidence type="ECO:0000313" key="2">
    <source>
        <dbReference type="Proteomes" id="UP001168528"/>
    </source>
</evidence>
<evidence type="ECO:0000313" key="1">
    <source>
        <dbReference type="EMBL" id="MDO1450781.1"/>
    </source>
</evidence>
<accession>A0ABT8RF88</accession>
<sequence length="339" mass="36560">MRTKTTYLVVVILFLSFTSCQHLLELVEPVTPREPQISTYATGLTAPLGIESDAKGQLWITEAGSGLSNDGALSLITPQGEVHRVVTGFASSVSPEGAVFGLNHLLLKGDTLFMLHGVEGRLYKFNVSSFHIGDAPLQAGDLAFEDLGSFVKSYDFEQDTDETDLFNLTIGPHGDIFIVDAAANAVIRRKSATGELSVFASIAPIDNPSAEPAQVEAVPTGIVFDGHNFYVCTFTGFPFPKKATIYRLDQEGKSSIYQTGLSTLTDIELGIDLKPIVVEYGSWTGEGFSENSGNVIRAAAGKSNSLIRGLNFPNSLERSGLRTYYIAQTFDGLIKKATF</sequence>
<gene>
    <name evidence="1" type="ORF">Q0590_31195</name>
</gene>
<protein>
    <submittedName>
        <fullName evidence="1">ScyD/ScyE family protein</fullName>
    </submittedName>
</protein>
<dbReference type="InterPro" id="IPR048031">
    <property type="entry name" value="ScyD/ScyE-like"/>
</dbReference>
<reference evidence="1" key="1">
    <citation type="submission" date="2023-07" db="EMBL/GenBank/DDBJ databases">
        <title>The genome sequence of Rhodocytophaga aerolata KACC 12507.</title>
        <authorList>
            <person name="Zhang X."/>
        </authorList>
    </citation>
    <scope>NUCLEOTIDE SEQUENCE</scope>
    <source>
        <strain evidence="1">KACC 12507</strain>
    </source>
</reference>
<dbReference type="PROSITE" id="PS51257">
    <property type="entry name" value="PROKAR_LIPOPROTEIN"/>
    <property type="match status" value="1"/>
</dbReference>
<dbReference type="NCBIfam" id="NF033206">
    <property type="entry name" value="ScyE_fam"/>
    <property type="match status" value="1"/>
</dbReference>
<proteinExistence type="predicted"/>
<keyword evidence="2" id="KW-1185">Reference proteome</keyword>
<organism evidence="1 2">
    <name type="scientific">Rhodocytophaga aerolata</name>
    <dbReference type="NCBI Taxonomy" id="455078"/>
    <lineage>
        <taxon>Bacteria</taxon>
        <taxon>Pseudomonadati</taxon>
        <taxon>Bacteroidota</taxon>
        <taxon>Cytophagia</taxon>
        <taxon>Cytophagales</taxon>
        <taxon>Rhodocytophagaceae</taxon>
        <taxon>Rhodocytophaga</taxon>
    </lineage>
</organism>
<comment type="caution">
    <text evidence="1">The sequence shown here is derived from an EMBL/GenBank/DDBJ whole genome shotgun (WGS) entry which is preliminary data.</text>
</comment>
<dbReference type="RefSeq" id="WP_302041582.1">
    <property type="nucleotide sequence ID" value="NZ_JAUKPO010000036.1"/>
</dbReference>
<dbReference type="EMBL" id="JAUKPO010000036">
    <property type="protein sequence ID" value="MDO1450781.1"/>
    <property type="molecule type" value="Genomic_DNA"/>
</dbReference>
<dbReference type="InterPro" id="IPR015943">
    <property type="entry name" value="WD40/YVTN_repeat-like_dom_sf"/>
</dbReference>
<dbReference type="SUPFAM" id="SSF101898">
    <property type="entry name" value="NHL repeat"/>
    <property type="match status" value="1"/>
</dbReference>